<proteinExistence type="inferred from homology"/>
<gene>
    <name evidence="4" type="ORF">EVJ58_g5995</name>
</gene>
<dbReference type="STRING" id="34475.A0A4Y9YB28"/>
<dbReference type="EMBL" id="SEKV01000321">
    <property type="protein sequence ID" value="TFY59098.1"/>
    <property type="molecule type" value="Genomic_DNA"/>
</dbReference>
<comment type="similarity">
    <text evidence="1 3">Belongs to the short-chain dehydrogenases/reductases (SDR) family.</text>
</comment>
<dbReference type="PANTHER" id="PTHR43976">
    <property type="entry name" value="SHORT CHAIN DEHYDROGENASE"/>
    <property type="match status" value="1"/>
</dbReference>
<organism evidence="4 5">
    <name type="scientific">Rhodofomes roseus</name>
    <dbReference type="NCBI Taxonomy" id="34475"/>
    <lineage>
        <taxon>Eukaryota</taxon>
        <taxon>Fungi</taxon>
        <taxon>Dikarya</taxon>
        <taxon>Basidiomycota</taxon>
        <taxon>Agaricomycotina</taxon>
        <taxon>Agaricomycetes</taxon>
        <taxon>Polyporales</taxon>
        <taxon>Rhodofomes</taxon>
    </lineage>
</organism>
<dbReference type="InterPro" id="IPR051911">
    <property type="entry name" value="SDR_oxidoreductase"/>
</dbReference>
<dbReference type="Proteomes" id="UP000298390">
    <property type="component" value="Unassembled WGS sequence"/>
</dbReference>
<dbReference type="AlphaFoldDB" id="A0A4Y9YB28"/>
<protein>
    <submittedName>
        <fullName evidence="4">Uncharacterized protein</fullName>
    </submittedName>
</protein>
<evidence type="ECO:0000313" key="5">
    <source>
        <dbReference type="Proteomes" id="UP000298390"/>
    </source>
</evidence>
<dbReference type="Gene3D" id="3.40.50.720">
    <property type="entry name" value="NAD(P)-binding Rossmann-like Domain"/>
    <property type="match status" value="1"/>
</dbReference>
<accession>A0A4Y9YB28</accession>
<reference evidence="4 5" key="1">
    <citation type="submission" date="2019-01" db="EMBL/GenBank/DDBJ databases">
        <title>Genome sequencing of the rare red list fungi Fomitopsis rosea.</title>
        <authorList>
            <person name="Buettner E."/>
            <person name="Kellner H."/>
        </authorList>
    </citation>
    <scope>NUCLEOTIDE SEQUENCE [LARGE SCALE GENOMIC DNA]</scope>
    <source>
        <strain evidence="4 5">DSM 105464</strain>
    </source>
</reference>
<comment type="caution">
    <text evidence="4">The sequence shown here is derived from an EMBL/GenBank/DDBJ whole genome shotgun (WGS) entry which is preliminary data.</text>
</comment>
<evidence type="ECO:0000256" key="2">
    <source>
        <dbReference type="ARBA" id="ARBA00023002"/>
    </source>
</evidence>
<keyword evidence="2" id="KW-0560">Oxidoreductase</keyword>
<name>A0A4Y9YB28_9APHY</name>
<sequence>MQRALRSIASLRSMTAEQRVWLITGTSSGLGKCLVASALGRGDLVIATVRRREDFSLTDVDTSRLHVLVLDVTEPEDDVRRKLDDAWNVWGRIDVLVNNAGYVSQCLVEEGGCVASFCVTNAVLPHMRSRKSGLIVFIGSRAVWQADISTAAFYIASKAAIHTFSETLASEVSQFGIRVLLAVPGGFRTSQDKQTYTQNTHVVEYDGFREQILTSMEEYWRHGAKGDPKKAMEALTDVVRSEGKAEGREVPPLLPLGSATYTQAKLHCERLSDNVSKWEAIGKDLDCD</sequence>
<dbReference type="PRINTS" id="PR00080">
    <property type="entry name" value="SDRFAMILY"/>
</dbReference>
<evidence type="ECO:0000256" key="3">
    <source>
        <dbReference type="RuleBase" id="RU000363"/>
    </source>
</evidence>
<dbReference type="Pfam" id="PF00106">
    <property type="entry name" value="adh_short"/>
    <property type="match status" value="1"/>
</dbReference>
<dbReference type="SUPFAM" id="SSF51735">
    <property type="entry name" value="NAD(P)-binding Rossmann-fold domains"/>
    <property type="match status" value="1"/>
</dbReference>
<dbReference type="GO" id="GO:0016491">
    <property type="term" value="F:oxidoreductase activity"/>
    <property type="evidence" value="ECO:0007669"/>
    <property type="project" value="UniProtKB-KW"/>
</dbReference>
<dbReference type="PRINTS" id="PR00081">
    <property type="entry name" value="GDHRDH"/>
</dbReference>
<evidence type="ECO:0000256" key="1">
    <source>
        <dbReference type="ARBA" id="ARBA00006484"/>
    </source>
</evidence>
<dbReference type="InterPro" id="IPR036291">
    <property type="entry name" value="NAD(P)-bd_dom_sf"/>
</dbReference>
<dbReference type="InterPro" id="IPR002347">
    <property type="entry name" value="SDR_fam"/>
</dbReference>
<dbReference type="PANTHER" id="PTHR43976:SF16">
    <property type="entry name" value="SHORT-CHAIN DEHYDROGENASE_REDUCTASE FAMILY PROTEIN"/>
    <property type="match status" value="1"/>
</dbReference>
<evidence type="ECO:0000313" key="4">
    <source>
        <dbReference type="EMBL" id="TFY59098.1"/>
    </source>
</evidence>